<comment type="caution">
    <text evidence="3">The sequence shown here is derived from an EMBL/GenBank/DDBJ whole genome shotgun (WGS) entry which is preliminary data.</text>
</comment>
<dbReference type="Gene3D" id="4.10.60.10">
    <property type="entry name" value="Zinc finger, CCHC-type"/>
    <property type="match status" value="1"/>
</dbReference>
<dbReference type="InterPro" id="IPR036875">
    <property type="entry name" value="Znf_CCHC_sf"/>
</dbReference>
<dbReference type="SUPFAM" id="SSF57756">
    <property type="entry name" value="Retrovirus zinc finger-like domains"/>
    <property type="match status" value="1"/>
</dbReference>
<dbReference type="Pfam" id="PF13679">
    <property type="entry name" value="Methyltransf_32"/>
    <property type="match status" value="1"/>
</dbReference>
<keyword evidence="1" id="KW-0863">Zinc-finger</keyword>
<dbReference type="InterPro" id="IPR025714">
    <property type="entry name" value="Methyltranfer_dom"/>
</dbReference>
<gene>
    <name evidence="3" type="ORF">ACHAWO_002328</name>
</gene>
<dbReference type="Proteomes" id="UP001530400">
    <property type="component" value="Unassembled WGS sequence"/>
</dbReference>
<reference evidence="3 4" key="1">
    <citation type="submission" date="2024-10" db="EMBL/GenBank/DDBJ databases">
        <title>Updated reference genomes for cyclostephanoid diatoms.</title>
        <authorList>
            <person name="Roberts W.R."/>
            <person name="Alverson A.J."/>
        </authorList>
    </citation>
    <scope>NUCLEOTIDE SEQUENCE [LARGE SCALE GENOMIC DNA]</scope>
    <source>
        <strain evidence="3 4">AJA010-31</strain>
    </source>
</reference>
<protein>
    <recommendedName>
        <fullName evidence="2">CCHC-type domain-containing protein</fullName>
    </recommendedName>
</protein>
<dbReference type="Pfam" id="PF00098">
    <property type="entry name" value="zf-CCHC"/>
    <property type="match status" value="1"/>
</dbReference>
<organism evidence="3 4">
    <name type="scientific">Cyclotella atomus</name>
    <dbReference type="NCBI Taxonomy" id="382360"/>
    <lineage>
        <taxon>Eukaryota</taxon>
        <taxon>Sar</taxon>
        <taxon>Stramenopiles</taxon>
        <taxon>Ochrophyta</taxon>
        <taxon>Bacillariophyta</taxon>
        <taxon>Coscinodiscophyceae</taxon>
        <taxon>Thalassiosirophycidae</taxon>
        <taxon>Stephanodiscales</taxon>
        <taxon>Stephanodiscaceae</taxon>
        <taxon>Cyclotella</taxon>
    </lineage>
</organism>
<dbReference type="PROSITE" id="PS50158">
    <property type="entry name" value="ZF_CCHC"/>
    <property type="match status" value="1"/>
</dbReference>
<keyword evidence="1" id="KW-0862">Zinc</keyword>
<dbReference type="AlphaFoldDB" id="A0ABD3PXS1"/>
<evidence type="ECO:0000256" key="1">
    <source>
        <dbReference type="PROSITE-ProRule" id="PRU00047"/>
    </source>
</evidence>
<dbReference type="GO" id="GO:0008270">
    <property type="term" value="F:zinc ion binding"/>
    <property type="evidence" value="ECO:0007669"/>
    <property type="project" value="UniProtKB-KW"/>
</dbReference>
<evidence type="ECO:0000313" key="4">
    <source>
        <dbReference type="Proteomes" id="UP001530400"/>
    </source>
</evidence>
<dbReference type="InterPro" id="IPR001878">
    <property type="entry name" value="Znf_CCHC"/>
</dbReference>
<keyword evidence="1" id="KW-0479">Metal-binding</keyword>
<feature type="domain" description="CCHC-type" evidence="2">
    <location>
        <begin position="369"/>
        <end position="384"/>
    </location>
</feature>
<proteinExistence type="predicted"/>
<accession>A0ABD3PXS1</accession>
<name>A0ABD3PXS1_9STRA</name>
<dbReference type="SMART" id="SM00343">
    <property type="entry name" value="ZnF_C2HC"/>
    <property type="match status" value="2"/>
</dbReference>
<keyword evidence="4" id="KW-1185">Reference proteome</keyword>
<sequence>MRPTFCLLSLASVKDSNHLISRRIGYSVRAGLKMQMKSTADIYSGGSWRIWEVIEHLETEGLTVCNTLSADTLRYDDNQRTTITTVPTASIPQYSQRVNTLTIKTIKILKEWGDKWVGQPEWQTLLNKKSLLHEIEESITALSFLFDWLEKRRDNTTVTLVDVCCGKGILSMLASYLCRNMQSVSGIIMLDIQTDINWKYIHASNENAKDVGRPIIQTWGGCNLNELDSMIDLLQKEQSSNNGQYALIGIHLCKLLSPSCAGLANALGNDKCTFLCLAPCCMPRAVLKSKKKLAHLKMGSTVSVRTYESIEEREARRAANVLRAGAKARVFPCYLCADMGHSVKKCSLLPCNESERISIFEHAEAQIPCWKCGKIGHVRADCTSAQESSKPPLTLPPTIELDVSTILHTPTSETAKGPFQCYCELLATALDKEHVNVYDVGLVNQNAEHNNQANQNNWNRDRKSIYIVATS</sequence>
<evidence type="ECO:0000313" key="3">
    <source>
        <dbReference type="EMBL" id="KAL3792723.1"/>
    </source>
</evidence>
<dbReference type="EMBL" id="JALLPJ020000421">
    <property type="protein sequence ID" value="KAL3792723.1"/>
    <property type="molecule type" value="Genomic_DNA"/>
</dbReference>
<evidence type="ECO:0000259" key="2">
    <source>
        <dbReference type="PROSITE" id="PS50158"/>
    </source>
</evidence>